<dbReference type="GO" id="GO:0016301">
    <property type="term" value="F:kinase activity"/>
    <property type="evidence" value="ECO:0007669"/>
    <property type="project" value="UniProtKB-KW"/>
</dbReference>
<keyword evidence="3" id="KW-0762">Sugar transport</keyword>
<dbReference type="PATRIC" id="fig|86416.3.peg.165"/>
<sequence>MLNIFRDTFQVMSPVNGNVVNLNKVSDRMFSEEIVGRGIAIDPTEDIIKSPIDGRVKLIFNTNHAFVVTGKKGIELLVHIGINTIELNGDGFNRLVEEGEFVKVGDPVIKIDRQKIIDKGYELITPVVITNLDYVKDIIFTNNTCVLGSENFIMTYRIK</sequence>
<evidence type="ECO:0000256" key="2">
    <source>
        <dbReference type="ARBA" id="ARBA00022448"/>
    </source>
</evidence>
<dbReference type="HOGENOM" id="CLU_012312_5_1_9"/>
<keyword evidence="5" id="KW-0598">Phosphotransferase system</keyword>
<evidence type="ECO:0000256" key="1">
    <source>
        <dbReference type="ARBA" id="ARBA00004496"/>
    </source>
</evidence>
<evidence type="ECO:0000256" key="6">
    <source>
        <dbReference type="ARBA" id="ARBA00022777"/>
    </source>
</evidence>
<keyword evidence="9" id="KW-1185">Reference proteome</keyword>
<gene>
    <name evidence="8" type="ORF">Clopa_0195</name>
</gene>
<keyword evidence="6" id="KW-0418">Kinase</keyword>
<reference evidence="8 9" key="1">
    <citation type="submission" date="2012-01" db="EMBL/GenBank/DDBJ databases">
        <title>Complete sequence of chromosome of Clostridium pasteurianum BC1.</title>
        <authorList>
            <consortium name="US DOE Joint Genome Institute"/>
            <person name="Lucas S."/>
            <person name="Han J."/>
            <person name="Lapidus A."/>
            <person name="Cheng J.-F."/>
            <person name="Goodwin L."/>
            <person name="Pitluck S."/>
            <person name="Peters L."/>
            <person name="Mikhailova N."/>
            <person name="Teshima H."/>
            <person name="Detter J.C."/>
            <person name="Han C."/>
            <person name="Tapia R."/>
            <person name="Land M."/>
            <person name="Hauser L."/>
            <person name="Kyrpides N."/>
            <person name="Ivanova N."/>
            <person name="Pagani I."/>
            <person name="Dunn J."/>
            <person name="Taghavi S."/>
            <person name="Francis A."/>
            <person name="van der Lelie D."/>
            <person name="Woyke T."/>
        </authorList>
    </citation>
    <scope>NUCLEOTIDE SEQUENCE [LARGE SCALE GENOMIC DNA]</scope>
    <source>
        <strain evidence="8 9">BC1</strain>
    </source>
</reference>
<dbReference type="InterPro" id="IPR011055">
    <property type="entry name" value="Dup_hybrid_motif"/>
</dbReference>
<dbReference type="SUPFAM" id="SSF51261">
    <property type="entry name" value="Duplicated hybrid motif"/>
    <property type="match status" value="1"/>
</dbReference>
<dbReference type="InterPro" id="IPR050890">
    <property type="entry name" value="PTS_EIIA_component"/>
</dbReference>
<dbReference type="KEGG" id="cpas:Clopa_0195"/>
<dbReference type="PROSITE" id="PS00371">
    <property type="entry name" value="PTS_EIIA_TYPE_1_HIS"/>
    <property type="match status" value="1"/>
</dbReference>
<evidence type="ECO:0000313" key="8">
    <source>
        <dbReference type="EMBL" id="AGK95262.1"/>
    </source>
</evidence>
<evidence type="ECO:0000256" key="5">
    <source>
        <dbReference type="ARBA" id="ARBA00022683"/>
    </source>
</evidence>
<dbReference type="GO" id="GO:0005737">
    <property type="term" value="C:cytoplasm"/>
    <property type="evidence" value="ECO:0007669"/>
    <property type="project" value="UniProtKB-SubCell"/>
</dbReference>
<dbReference type="GO" id="GO:0009401">
    <property type="term" value="P:phosphoenolpyruvate-dependent sugar phosphotransferase system"/>
    <property type="evidence" value="ECO:0007669"/>
    <property type="project" value="UniProtKB-KW"/>
</dbReference>
<dbReference type="InterPro" id="IPR001127">
    <property type="entry name" value="PTS_EIIA_1_perm"/>
</dbReference>
<dbReference type="STRING" id="86416.Clopa_0195"/>
<dbReference type="NCBIfam" id="TIGR00830">
    <property type="entry name" value="PTBA"/>
    <property type="match status" value="1"/>
</dbReference>
<keyword evidence="4" id="KW-0808">Transferase</keyword>
<dbReference type="FunFam" id="2.70.70.10:FF:000001">
    <property type="entry name" value="PTS system glucose-specific IIA component"/>
    <property type="match status" value="1"/>
</dbReference>
<proteinExistence type="predicted"/>
<evidence type="ECO:0000256" key="4">
    <source>
        <dbReference type="ARBA" id="ARBA00022679"/>
    </source>
</evidence>
<evidence type="ECO:0000256" key="3">
    <source>
        <dbReference type="ARBA" id="ARBA00022597"/>
    </source>
</evidence>
<dbReference type="Proteomes" id="UP000013523">
    <property type="component" value="Chromosome"/>
</dbReference>
<dbReference type="PANTHER" id="PTHR45008:SF1">
    <property type="entry name" value="PTS SYSTEM GLUCOSE-SPECIFIC EIIA COMPONENT"/>
    <property type="match status" value="1"/>
</dbReference>
<dbReference type="EMBL" id="CP003261">
    <property type="protein sequence ID" value="AGK95262.1"/>
    <property type="molecule type" value="Genomic_DNA"/>
</dbReference>
<organism evidence="8 9">
    <name type="scientific">Clostridium pasteurianum BC1</name>
    <dbReference type="NCBI Taxonomy" id="86416"/>
    <lineage>
        <taxon>Bacteria</taxon>
        <taxon>Bacillati</taxon>
        <taxon>Bacillota</taxon>
        <taxon>Clostridia</taxon>
        <taxon>Eubacteriales</taxon>
        <taxon>Clostridiaceae</taxon>
        <taxon>Clostridium</taxon>
    </lineage>
</organism>
<dbReference type="Pfam" id="PF00358">
    <property type="entry name" value="PTS_EIIA_1"/>
    <property type="match status" value="1"/>
</dbReference>
<name>R4JWS7_CLOPA</name>
<dbReference type="eggNOG" id="COG2190">
    <property type="taxonomic scope" value="Bacteria"/>
</dbReference>
<accession>R4JWS7</accession>
<dbReference type="Gene3D" id="2.70.70.10">
    <property type="entry name" value="Glucose Permease (Domain IIA)"/>
    <property type="match status" value="1"/>
</dbReference>
<dbReference type="OrthoDB" id="92465at2"/>
<dbReference type="RefSeq" id="WP_015613589.1">
    <property type="nucleotide sequence ID" value="NC_021182.1"/>
</dbReference>
<dbReference type="PANTHER" id="PTHR45008">
    <property type="entry name" value="PTS SYSTEM GLUCOSE-SPECIFIC EIIA COMPONENT"/>
    <property type="match status" value="1"/>
</dbReference>
<evidence type="ECO:0000259" key="7">
    <source>
        <dbReference type="PROSITE" id="PS51093"/>
    </source>
</evidence>
<feature type="domain" description="PTS EIIA type-1" evidence="7">
    <location>
        <begin position="27"/>
        <end position="131"/>
    </location>
</feature>
<evidence type="ECO:0000313" key="9">
    <source>
        <dbReference type="Proteomes" id="UP000013523"/>
    </source>
</evidence>
<dbReference type="PROSITE" id="PS51093">
    <property type="entry name" value="PTS_EIIA_TYPE_1"/>
    <property type="match status" value="1"/>
</dbReference>
<keyword evidence="2" id="KW-0813">Transport</keyword>
<comment type="subcellular location">
    <subcellularLocation>
        <location evidence="1">Cytoplasm</location>
    </subcellularLocation>
</comment>
<dbReference type="AlphaFoldDB" id="R4JWS7"/>
<protein>
    <submittedName>
        <fullName evidence="8">PTS system, glucose subfamily, IIA component</fullName>
    </submittedName>
</protein>